<evidence type="ECO:0000313" key="10">
    <source>
        <dbReference type="EMBL" id="CAD9339128.1"/>
    </source>
</evidence>
<dbReference type="Pfam" id="PF00089">
    <property type="entry name" value="Trypsin"/>
    <property type="match status" value="1"/>
</dbReference>
<gene>
    <name evidence="10" type="ORF">DBRI1063_LOCUS15625</name>
</gene>
<dbReference type="InterPro" id="IPR018114">
    <property type="entry name" value="TRYPSIN_HIS"/>
</dbReference>
<dbReference type="PRINTS" id="PR00722">
    <property type="entry name" value="CHYMOTRYPSIN"/>
</dbReference>
<dbReference type="GO" id="GO:0006508">
    <property type="term" value="P:proteolysis"/>
    <property type="evidence" value="ECO:0007669"/>
    <property type="project" value="UniProtKB-KW"/>
</dbReference>
<keyword evidence="8" id="KW-0732">Signal</keyword>
<dbReference type="InterPro" id="IPR001254">
    <property type="entry name" value="Trypsin_dom"/>
</dbReference>
<dbReference type="FunFam" id="2.40.10.10:FF:000036">
    <property type="entry name" value="Trypsin beta"/>
    <property type="match status" value="1"/>
</dbReference>
<evidence type="ECO:0000256" key="2">
    <source>
        <dbReference type="ARBA" id="ARBA00022670"/>
    </source>
</evidence>
<dbReference type="SUPFAM" id="SSF50494">
    <property type="entry name" value="Trypsin-like serine proteases"/>
    <property type="match status" value="1"/>
</dbReference>
<dbReference type="PANTHER" id="PTHR24276:SF91">
    <property type="entry name" value="AT26814P-RELATED"/>
    <property type="match status" value="1"/>
</dbReference>
<feature type="domain" description="Peptidase S1" evidence="9">
    <location>
        <begin position="51"/>
        <end position="284"/>
    </location>
</feature>
<organism evidence="10">
    <name type="scientific">Ditylum brightwellii</name>
    <dbReference type="NCBI Taxonomy" id="49249"/>
    <lineage>
        <taxon>Eukaryota</taxon>
        <taxon>Sar</taxon>
        <taxon>Stramenopiles</taxon>
        <taxon>Ochrophyta</taxon>
        <taxon>Bacillariophyta</taxon>
        <taxon>Mediophyceae</taxon>
        <taxon>Lithodesmiophycidae</taxon>
        <taxon>Lithodesmiales</taxon>
        <taxon>Lithodesmiaceae</taxon>
        <taxon>Ditylum</taxon>
    </lineage>
</organism>
<accession>A0A7S1ZHJ5</accession>
<evidence type="ECO:0000256" key="4">
    <source>
        <dbReference type="ARBA" id="ARBA00022825"/>
    </source>
</evidence>
<evidence type="ECO:0000256" key="1">
    <source>
        <dbReference type="ARBA" id="ARBA00007664"/>
    </source>
</evidence>
<dbReference type="PROSITE" id="PS00135">
    <property type="entry name" value="TRYPSIN_SER"/>
    <property type="match status" value="1"/>
</dbReference>
<name>A0A7S1ZHJ5_9STRA</name>
<dbReference type="InterPro" id="IPR009003">
    <property type="entry name" value="Peptidase_S1_PA"/>
</dbReference>
<feature type="chain" id="PRO_5031192438" description="Peptidase S1 domain-containing protein" evidence="8">
    <location>
        <begin position="32"/>
        <end position="444"/>
    </location>
</feature>
<dbReference type="AlphaFoldDB" id="A0A7S1ZHJ5"/>
<keyword evidence="2 7" id="KW-0645">Protease</keyword>
<evidence type="ECO:0000256" key="6">
    <source>
        <dbReference type="ARBA" id="ARBA00023157"/>
    </source>
</evidence>
<dbReference type="GO" id="GO:0004252">
    <property type="term" value="F:serine-type endopeptidase activity"/>
    <property type="evidence" value="ECO:0007669"/>
    <property type="project" value="InterPro"/>
</dbReference>
<sequence length="444" mass="48453">MMVSIGSASRSYCFMAVMLLSPLSHFPTVFASTSANDPPGSHDVSAHRRAIIGGTIAPQGKFPYVASLVSASGAHTCGGSLIANDTVLSAAHCFGAFERVELGRYNIDDEDEEFGSYSVRQIVRHPLYGSNTGSESFDLMLIKLDGVSSLPSVRLNDDAGAPNVDGASLVVVGWGDIDPRSYVQELADELREVEVKYVPNDECAEAYGSNLITDDMMCAADIDEDSCQGDSGGPLIVHAYGDDDPSNDVQVGVVSWGTGCADPNYPGVYARVGEEYDWIVQNLCALSDYPPDYINCMYYDHVTVRIQFDQYPTDIGMKLEDNLDDTVLFDRPTSSYGNSLALQTIYERIPIYSKERGDQTYRFTIEDSYGDGLCCSQGDGSYELHIGDVVEGQPLLSGSIFERKEVWLIEVPSSSSPTATLQPEDDDDDTPGNTIPWWCYIWAC</sequence>
<evidence type="ECO:0000256" key="3">
    <source>
        <dbReference type="ARBA" id="ARBA00022801"/>
    </source>
</evidence>
<proteinExistence type="inferred from homology"/>
<dbReference type="PROSITE" id="PS00134">
    <property type="entry name" value="TRYPSIN_HIS"/>
    <property type="match status" value="1"/>
</dbReference>
<evidence type="ECO:0000259" key="9">
    <source>
        <dbReference type="PROSITE" id="PS50240"/>
    </source>
</evidence>
<dbReference type="EMBL" id="HBGN01024416">
    <property type="protein sequence ID" value="CAD9339128.1"/>
    <property type="molecule type" value="Transcribed_RNA"/>
</dbReference>
<evidence type="ECO:0000256" key="8">
    <source>
        <dbReference type="SAM" id="SignalP"/>
    </source>
</evidence>
<dbReference type="PANTHER" id="PTHR24276">
    <property type="entry name" value="POLYSERASE-RELATED"/>
    <property type="match status" value="1"/>
</dbReference>
<dbReference type="InterPro" id="IPR033116">
    <property type="entry name" value="TRYPSIN_SER"/>
</dbReference>
<feature type="signal peptide" evidence="8">
    <location>
        <begin position="1"/>
        <end position="31"/>
    </location>
</feature>
<dbReference type="InterPro" id="IPR050430">
    <property type="entry name" value="Peptidase_S1"/>
</dbReference>
<keyword evidence="3 7" id="KW-0378">Hydrolase</keyword>
<keyword evidence="5" id="KW-0843">Virulence</keyword>
<evidence type="ECO:0000256" key="7">
    <source>
        <dbReference type="RuleBase" id="RU363034"/>
    </source>
</evidence>
<dbReference type="PROSITE" id="PS50240">
    <property type="entry name" value="TRYPSIN_DOM"/>
    <property type="match status" value="1"/>
</dbReference>
<evidence type="ECO:0000256" key="5">
    <source>
        <dbReference type="ARBA" id="ARBA00023026"/>
    </source>
</evidence>
<comment type="similarity">
    <text evidence="1">Belongs to the peptidase S1 family.</text>
</comment>
<dbReference type="Gene3D" id="2.40.10.10">
    <property type="entry name" value="Trypsin-like serine proteases"/>
    <property type="match status" value="1"/>
</dbReference>
<dbReference type="SMART" id="SM00020">
    <property type="entry name" value="Tryp_SPc"/>
    <property type="match status" value="1"/>
</dbReference>
<reference evidence="10" key="1">
    <citation type="submission" date="2021-01" db="EMBL/GenBank/DDBJ databases">
        <authorList>
            <person name="Corre E."/>
            <person name="Pelletier E."/>
            <person name="Niang G."/>
            <person name="Scheremetjew M."/>
            <person name="Finn R."/>
            <person name="Kale V."/>
            <person name="Holt S."/>
            <person name="Cochrane G."/>
            <person name="Meng A."/>
            <person name="Brown T."/>
            <person name="Cohen L."/>
        </authorList>
    </citation>
    <scope>NUCLEOTIDE SEQUENCE</scope>
    <source>
        <strain evidence="10">Pop2</strain>
    </source>
</reference>
<keyword evidence="4 7" id="KW-0720">Serine protease</keyword>
<dbReference type="InterPro" id="IPR001314">
    <property type="entry name" value="Peptidase_S1A"/>
</dbReference>
<dbReference type="InterPro" id="IPR043504">
    <property type="entry name" value="Peptidase_S1_PA_chymotrypsin"/>
</dbReference>
<protein>
    <recommendedName>
        <fullName evidence="9">Peptidase S1 domain-containing protein</fullName>
    </recommendedName>
</protein>
<keyword evidence="6" id="KW-1015">Disulfide bond</keyword>
<dbReference type="CDD" id="cd00190">
    <property type="entry name" value="Tryp_SPc"/>
    <property type="match status" value="1"/>
</dbReference>